<protein>
    <submittedName>
        <fullName evidence="2">GNAT family N-acetyltransferase</fullName>
    </submittedName>
</protein>
<keyword evidence="2" id="KW-0808">Transferase</keyword>
<dbReference type="InterPro" id="IPR000182">
    <property type="entry name" value="GNAT_dom"/>
</dbReference>
<keyword evidence="3" id="KW-1185">Reference proteome</keyword>
<dbReference type="InterPro" id="IPR016181">
    <property type="entry name" value="Acyl_CoA_acyltransferase"/>
</dbReference>
<evidence type="ECO:0000313" key="2">
    <source>
        <dbReference type="EMBL" id="KAA0014687.1"/>
    </source>
</evidence>
<comment type="caution">
    <text evidence="2">The sequence shown here is derived from an EMBL/GenBank/DDBJ whole genome shotgun (WGS) entry which is preliminary data.</text>
</comment>
<sequence length="194" mass="22036">MKRFIKQARALVAGLHVIRHSLILAHHLARREPVQAGAVVYRGLQKHEYDQAMAFYTALHDGRRLAWPQRFLYRLAGDKLVLVAVIEESGATQIIGIDMFYVNARDRAEHTVHEGYIGVRRDMTGKGVATELRKVAIEHFARHGLKGVSSRISADNAPSLVSAKKLGFVPVDRYHDAAMRAERLYLIRWFQEGR</sequence>
<feature type="domain" description="N-acetyltransferase" evidence="1">
    <location>
        <begin position="39"/>
        <end position="191"/>
    </location>
</feature>
<dbReference type="EMBL" id="VTPY01000001">
    <property type="protein sequence ID" value="KAA0014687.1"/>
    <property type="molecule type" value="Genomic_DNA"/>
</dbReference>
<dbReference type="AlphaFoldDB" id="A0A7V7KHV4"/>
<gene>
    <name evidence="2" type="ORF">F0A17_03330</name>
</gene>
<dbReference type="Gene3D" id="3.40.630.30">
    <property type="match status" value="1"/>
</dbReference>
<dbReference type="GO" id="GO:0016747">
    <property type="term" value="F:acyltransferase activity, transferring groups other than amino-acyl groups"/>
    <property type="evidence" value="ECO:0007669"/>
    <property type="project" value="InterPro"/>
</dbReference>
<organism evidence="2 3">
    <name type="scientific">Billgrantia pellis</name>
    <dbReference type="NCBI Taxonomy" id="2606936"/>
    <lineage>
        <taxon>Bacteria</taxon>
        <taxon>Pseudomonadati</taxon>
        <taxon>Pseudomonadota</taxon>
        <taxon>Gammaproteobacteria</taxon>
        <taxon>Oceanospirillales</taxon>
        <taxon>Halomonadaceae</taxon>
        <taxon>Billgrantia</taxon>
    </lineage>
</organism>
<name>A0A7V7KHV4_9GAMM</name>
<evidence type="ECO:0000259" key="1">
    <source>
        <dbReference type="PROSITE" id="PS51186"/>
    </source>
</evidence>
<dbReference type="SUPFAM" id="SSF55729">
    <property type="entry name" value="Acyl-CoA N-acyltransferases (Nat)"/>
    <property type="match status" value="1"/>
</dbReference>
<proteinExistence type="predicted"/>
<accession>A0A7V7KHV4</accession>
<dbReference type="Pfam" id="PF13302">
    <property type="entry name" value="Acetyltransf_3"/>
    <property type="match status" value="1"/>
</dbReference>
<reference evidence="2 3" key="1">
    <citation type="submission" date="2019-08" db="EMBL/GenBank/DDBJ databases">
        <title>Bioinformatics analysis of the strain L3 and L5.</title>
        <authorList>
            <person name="Li X."/>
        </authorList>
    </citation>
    <scope>NUCLEOTIDE SEQUENCE [LARGE SCALE GENOMIC DNA]</scope>
    <source>
        <strain evidence="2 3">L5</strain>
    </source>
</reference>
<dbReference type="PROSITE" id="PS51186">
    <property type="entry name" value="GNAT"/>
    <property type="match status" value="1"/>
</dbReference>
<dbReference type="Proteomes" id="UP000486760">
    <property type="component" value="Unassembled WGS sequence"/>
</dbReference>
<evidence type="ECO:0000313" key="3">
    <source>
        <dbReference type="Proteomes" id="UP000486760"/>
    </source>
</evidence>